<evidence type="ECO:0000313" key="2">
    <source>
        <dbReference type="EMBL" id="KAI1614522.1"/>
    </source>
</evidence>
<dbReference type="Proteomes" id="UP001203852">
    <property type="component" value="Unassembled WGS sequence"/>
</dbReference>
<feature type="compositionally biased region" description="Acidic residues" evidence="1">
    <location>
        <begin position="225"/>
        <end position="248"/>
    </location>
</feature>
<protein>
    <submittedName>
        <fullName evidence="2">Uncharacterized protein</fullName>
    </submittedName>
</protein>
<keyword evidence="3" id="KW-1185">Reference proteome</keyword>
<name>A0AAN6E029_9EURO</name>
<reference evidence="2" key="1">
    <citation type="journal article" date="2022" name="bioRxiv">
        <title>Deciphering the potential niche of two novel black yeast fungi from a biological soil crust based on their genomes, phenotypes, and melanin regulation.</title>
        <authorList>
            <consortium name="DOE Joint Genome Institute"/>
            <person name="Carr E.C."/>
            <person name="Barton Q."/>
            <person name="Grambo S."/>
            <person name="Sullivan M."/>
            <person name="Renfro C.M."/>
            <person name="Kuo A."/>
            <person name="Pangilinan J."/>
            <person name="Lipzen A."/>
            <person name="Keymanesh K."/>
            <person name="Savage E."/>
            <person name="Barry K."/>
            <person name="Grigoriev I.V."/>
            <person name="Riekhof W.R."/>
            <person name="Harris S.S."/>
        </authorList>
    </citation>
    <scope>NUCLEOTIDE SEQUENCE</scope>
    <source>
        <strain evidence="2">JF 03-4F</strain>
    </source>
</reference>
<proteinExistence type="predicted"/>
<feature type="region of interest" description="Disordered" evidence="1">
    <location>
        <begin position="204"/>
        <end position="273"/>
    </location>
</feature>
<gene>
    <name evidence="2" type="ORF">EDD36DRAFT_418354</name>
</gene>
<dbReference type="AlphaFoldDB" id="A0AAN6E029"/>
<accession>A0AAN6E029</accession>
<evidence type="ECO:0000256" key="1">
    <source>
        <dbReference type="SAM" id="MobiDB-lite"/>
    </source>
</evidence>
<sequence>MPAPDAEKNRLRILVVRRRLEPKAVVTLSLSTPTPSVALGPNHHRATTYDTIFVRRGRRANAIALDVHRSLCGGDLRDTCGRRFAYIDEQRGMLLNHIANIVPVRKGRHAIATAELSMNLAILNGRRPATTDIAIDELFEVVTLSLSIPCSIGRFGRRDLIAGLINALRIAIDSQQKAITNIFQHSGDTGNRIAEKATSLESAATGAANHTAWPREDASLLPTCEVEEEDEEDNKGDDEESDDDEDSSTSDNSDDTHRSAVPSMGSQNPATLPPLTLALTETYSTDVIYQIRDKFMTQLASVDIHKVPHFLHPNGKLKGTALQEGKFSAEQIRDDPGVVLPAKNTAVDRNLPEICRYLFLAWTRAEESTVRENNFFRAIQGHNARFEISHYYRSGIKAAQKDRYDVRRTLVEHGNPMKTKSAALVRPFLAVERTDAGQDLRRCPPLHQARCYQKRFVPTTHRECHWNLRKDQQTRDVS</sequence>
<dbReference type="EMBL" id="MU404353">
    <property type="protein sequence ID" value="KAI1614522.1"/>
    <property type="molecule type" value="Genomic_DNA"/>
</dbReference>
<organism evidence="2 3">
    <name type="scientific">Exophiala viscosa</name>
    <dbReference type="NCBI Taxonomy" id="2486360"/>
    <lineage>
        <taxon>Eukaryota</taxon>
        <taxon>Fungi</taxon>
        <taxon>Dikarya</taxon>
        <taxon>Ascomycota</taxon>
        <taxon>Pezizomycotina</taxon>
        <taxon>Eurotiomycetes</taxon>
        <taxon>Chaetothyriomycetidae</taxon>
        <taxon>Chaetothyriales</taxon>
        <taxon>Herpotrichiellaceae</taxon>
        <taxon>Exophiala</taxon>
    </lineage>
</organism>
<evidence type="ECO:0000313" key="3">
    <source>
        <dbReference type="Proteomes" id="UP001203852"/>
    </source>
</evidence>
<comment type="caution">
    <text evidence="2">The sequence shown here is derived from an EMBL/GenBank/DDBJ whole genome shotgun (WGS) entry which is preliminary data.</text>
</comment>